<protein>
    <submittedName>
        <fullName evidence="2">Uncharacterized protein</fullName>
    </submittedName>
</protein>
<accession>A0A7W8YTY8</accession>
<evidence type="ECO:0000313" key="2">
    <source>
        <dbReference type="EMBL" id="MBB5621747.1"/>
    </source>
</evidence>
<evidence type="ECO:0000256" key="1">
    <source>
        <dbReference type="SAM" id="Phobius"/>
    </source>
</evidence>
<comment type="caution">
    <text evidence="2">The sequence shown here is derived from an EMBL/GenBank/DDBJ whole genome shotgun (WGS) entry which is preliminary data.</text>
</comment>
<name>A0A7W8YTY8_9SPHI</name>
<feature type="transmembrane region" description="Helical" evidence="1">
    <location>
        <begin position="20"/>
        <end position="37"/>
    </location>
</feature>
<gene>
    <name evidence="2" type="ORF">HDE69_002810</name>
</gene>
<sequence>MGIKKQITHIMIVESSKNALFIIIAGVIIASMVVLIGG</sequence>
<proteinExistence type="predicted"/>
<keyword evidence="1" id="KW-1133">Transmembrane helix</keyword>
<dbReference type="AlphaFoldDB" id="A0A7W8YTY8"/>
<keyword evidence="1" id="KW-0812">Transmembrane</keyword>
<reference evidence="2 3" key="1">
    <citation type="submission" date="2020-08" db="EMBL/GenBank/DDBJ databases">
        <title>Genomic Encyclopedia of Type Strains, Phase IV (KMG-V): Genome sequencing to study the core and pangenomes of soil and plant-associated prokaryotes.</title>
        <authorList>
            <person name="Whitman W."/>
        </authorList>
    </citation>
    <scope>NUCLEOTIDE SEQUENCE [LARGE SCALE GENOMIC DNA]</scope>
    <source>
        <strain evidence="2 3">MP7CTX6</strain>
    </source>
</reference>
<organism evidence="2 3">
    <name type="scientific">Pedobacter cryoconitis</name>
    <dbReference type="NCBI Taxonomy" id="188932"/>
    <lineage>
        <taxon>Bacteria</taxon>
        <taxon>Pseudomonadati</taxon>
        <taxon>Bacteroidota</taxon>
        <taxon>Sphingobacteriia</taxon>
        <taxon>Sphingobacteriales</taxon>
        <taxon>Sphingobacteriaceae</taxon>
        <taxon>Pedobacter</taxon>
    </lineage>
</organism>
<dbReference type="EMBL" id="JACHCF010000006">
    <property type="protein sequence ID" value="MBB5621747.1"/>
    <property type="molecule type" value="Genomic_DNA"/>
</dbReference>
<dbReference type="Proteomes" id="UP000537718">
    <property type="component" value="Unassembled WGS sequence"/>
</dbReference>
<keyword evidence="1" id="KW-0472">Membrane</keyword>
<evidence type="ECO:0000313" key="3">
    <source>
        <dbReference type="Proteomes" id="UP000537718"/>
    </source>
</evidence>